<dbReference type="AlphaFoldDB" id="A0A4R2T5U5"/>
<dbReference type="CDD" id="cd13651">
    <property type="entry name" value="PBP2_ThiY"/>
    <property type="match status" value="1"/>
</dbReference>
<reference evidence="3 4" key="1">
    <citation type="submission" date="2019-03" db="EMBL/GenBank/DDBJ databases">
        <title>Genomic Encyclopedia of Type Strains, Phase IV (KMG-IV): sequencing the most valuable type-strain genomes for metagenomic binning, comparative biology and taxonomic classification.</title>
        <authorList>
            <person name="Goeker M."/>
        </authorList>
    </citation>
    <scope>NUCLEOTIDE SEQUENCE [LARGE SCALE GENOMIC DNA]</scope>
    <source>
        <strain evidence="3 4">DSM 28404</strain>
    </source>
</reference>
<organism evidence="3 4">
    <name type="scientific">Cricetibacter osteomyelitidis</name>
    <dbReference type="NCBI Taxonomy" id="1521931"/>
    <lineage>
        <taxon>Bacteria</taxon>
        <taxon>Pseudomonadati</taxon>
        <taxon>Pseudomonadota</taxon>
        <taxon>Gammaproteobacteria</taxon>
        <taxon>Pasteurellales</taxon>
        <taxon>Pasteurellaceae</taxon>
        <taxon>Cricetibacter</taxon>
    </lineage>
</organism>
<evidence type="ECO:0000259" key="2">
    <source>
        <dbReference type="Pfam" id="PF09084"/>
    </source>
</evidence>
<dbReference type="Proteomes" id="UP000295763">
    <property type="component" value="Unassembled WGS sequence"/>
</dbReference>
<dbReference type="RefSeq" id="WP_131975486.1">
    <property type="nucleotide sequence ID" value="NZ_SLYB01000005.1"/>
</dbReference>
<protein>
    <submittedName>
        <fullName evidence="3">Putative hydroxymethylpyrimidine transport system substrate-binding protein</fullName>
    </submittedName>
</protein>
<keyword evidence="4" id="KW-1185">Reference proteome</keyword>
<keyword evidence="1" id="KW-0732">Signal</keyword>
<dbReference type="SUPFAM" id="SSF53850">
    <property type="entry name" value="Periplasmic binding protein-like II"/>
    <property type="match status" value="1"/>
</dbReference>
<dbReference type="InterPro" id="IPR015168">
    <property type="entry name" value="SsuA/THI5"/>
</dbReference>
<evidence type="ECO:0000313" key="4">
    <source>
        <dbReference type="Proteomes" id="UP000295763"/>
    </source>
</evidence>
<feature type="signal peptide" evidence="1">
    <location>
        <begin position="1"/>
        <end position="22"/>
    </location>
</feature>
<accession>A0A4R2T5U5</accession>
<dbReference type="Gene3D" id="3.40.190.10">
    <property type="entry name" value="Periplasmic binding protein-like II"/>
    <property type="match status" value="2"/>
</dbReference>
<evidence type="ECO:0000256" key="1">
    <source>
        <dbReference type="SAM" id="SignalP"/>
    </source>
</evidence>
<feature type="domain" description="SsuA/THI5-like" evidence="2">
    <location>
        <begin position="36"/>
        <end position="248"/>
    </location>
</feature>
<proteinExistence type="predicted"/>
<comment type="caution">
    <text evidence="3">The sequence shown here is derived from an EMBL/GenBank/DDBJ whole genome shotgun (WGS) entry which is preliminary data.</text>
</comment>
<dbReference type="GO" id="GO:0009228">
    <property type="term" value="P:thiamine biosynthetic process"/>
    <property type="evidence" value="ECO:0007669"/>
    <property type="project" value="InterPro"/>
</dbReference>
<gene>
    <name evidence="3" type="ORF">EDC44_10545</name>
</gene>
<dbReference type="OrthoDB" id="5348911at2"/>
<dbReference type="InterPro" id="IPR027939">
    <property type="entry name" value="NMT1/THI5"/>
</dbReference>
<dbReference type="Pfam" id="PF09084">
    <property type="entry name" value="NMT1"/>
    <property type="match status" value="1"/>
</dbReference>
<dbReference type="PANTHER" id="PTHR31528">
    <property type="entry name" value="4-AMINO-5-HYDROXYMETHYL-2-METHYLPYRIMIDINE PHOSPHATE SYNTHASE THI11-RELATED"/>
    <property type="match status" value="1"/>
</dbReference>
<dbReference type="PANTHER" id="PTHR31528:SF3">
    <property type="entry name" value="THIAMINE BIOSYNTHESIS PROTEIN HI_0357-RELATED"/>
    <property type="match status" value="1"/>
</dbReference>
<name>A0A4R2T5U5_9PAST</name>
<feature type="chain" id="PRO_5020777677" evidence="1">
    <location>
        <begin position="23"/>
        <end position="317"/>
    </location>
</feature>
<dbReference type="EMBL" id="SLYB01000005">
    <property type="protein sequence ID" value="TCP96224.1"/>
    <property type="molecule type" value="Genomic_DNA"/>
</dbReference>
<sequence>MKKIKIATALLYSVFFSSSALAEKEKITLLLDWFVNPVHATMVVAQQKGFFAEQGLEVEMVEPADPSAPPKLVAAGQADISMDYQPNLYMQIDEGLPLVRIATLVSTPLNSLVVLEDSHIQQLSDLKGKKIGYSVSGFESALLGTMLKSSGVSTDEVEMVNVNWSLSPALITKKVDAVIGAYRCFELNQLNLEHHKGKAFFPEEHGVPAYEELILVVNKNRVNERKFSKFLTALENAANYIKTNPEAAWLDFMSYKPKDLDNELNRLAWRDTVPALTTQVRALDRAKYQQMAEFMSENKLIKQIPLIDDYAVELKSE</sequence>
<evidence type="ECO:0000313" key="3">
    <source>
        <dbReference type="EMBL" id="TCP96224.1"/>
    </source>
</evidence>